<proteinExistence type="predicted"/>
<name>A0A934THV6_9RHOB</name>
<evidence type="ECO:0000313" key="3">
    <source>
        <dbReference type="Proteomes" id="UP000706333"/>
    </source>
</evidence>
<evidence type="ECO:0000256" key="1">
    <source>
        <dbReference type="SAM" id="MobiDB-lite"/>
    </source>
</evidence>
<sequence length="70" mass="7171">MRHTSLLIAMTGLALLGRHTGPGVPAPSAARPATPGRPPLRRAALLAALSRSAPTAAARTARALTKETRP</sequence>
<reference evidence="2" key="1">
    <citation type="submission" date="2017-05" db="EMBL/GenBank/DDBJ databases">
        <authorList>
            <person name="Imhoff J.F."/>
            <person name="Rahn T."/>
            <person name="Kuenzel S."/>
            <person name="Neulinger S.C."/>
        </authorList>
    </citation>
    <scope>NUCLEOTIDE SEQUENCE</scope>
    <source>
        <strain evidence="2">LMG 28126</strain>
    </source>
</reference>
<protein>
    <submittedName>
        <fullName evidence="2">Uncharacterized protein</fullName>
    </submittedName>
</protein>
<reference evidence="2" key="2">
    <citation type="journal article" date="2020" name="Microorganisms">
        <title>Osmotic Adaptation and Compatible Solute Biosynthesis of Phototrophic Bacteria as Revealed from Genome Analyses.</title>
        <authorList>
            <person name="Imhoff J.F."/>
            <person name="Rahn T."/>
            <person name="Kunzel S."/>
            <person name="Keller A."/>
            <person name="Neulinger S.C."/>
        </authorList>
    </citation>
    <scope>NUCLEOTIDE SEQUENCE</scope>
    <source>
        <strain evidence="2">LMG 28126</strain>
    </source>
</reference>
<organism evidence="2 3">
    <name type="scientific">Rhodobaculum claviforme</name>
    <dbReference type="NCBI Taxonomy" id="1549854"/>
    <lineage>
        <taxon>Bacteria</taxon>
        <taxon>Pseudomonadati</taxon>
        <taxon>Pseudomonadota</taxon>
        <taxon>Alphaproteobacteria</taxon>
        <taxon>Rhodobacterales</taxon>
        <taxon>Paracoccaceae</taxon>
        <taxon>Rhodobaculum</taxon>
    </lineage>
</organism>
<comment type="caution">
    <text evidence="2">The sequence shown here is derived from an EMBL/GenBank/DDBJ whole genome shotgun (WGS) entry which is preliminary data.</text>
</comment>
<keyword evidence="3" id="KW-1185">Reference proteome</keyword>
<dbReference type="EMBL" id="NHSD01000075">
    <property type="protein sequence ID" value="MBK5925988.1"/>
    <property type="molecule type" value="Genomic_DNA"/>
</dbReference>
<dbReference type="AlphaFoldDB" id="A0A934THV6"/>
<accession>A0A934THV6</accession>
<gene>
    <name evidence="2" type="ORF">CCR87_01225</name>
</gene>
<feature type="region of interest" description="Disordered" evidence="1">
    <location>
        <begin position="51"/>
        <end position="70"/>
    </location>
</feature>
<dbReference type="Proteomes" id="UP000706333">
    <property type="component" value="Unassembled WGS sequence"/>
</dbReference>
<evidence type="ECO:0000313" key="2">
    <source>
        <dbReference type="EMBL" id="MBK5925988.1"/>
    </source>
</evidence>
<feature type="region of interest" description="Disordered" evidence="1">
    <location>
        <begin position="19"/>
        <end position="38"/>
    </location>
</feature>
<feature type="compositionally biased region" description="Low complexity" evidence="1">
    <location>
        <begin position="51"/>
        <end position="63"/>
    </location>
</feature>
<dbReference type="RefSeq" id="WP_201155511.1">
    <property type="nucleotide sequence ID" value="NZ_NHSD01000075.1"/>
</dbReference>